<proteinExistence type="predicted"/>
<organism evidence="2 3">
    <name type="scientific">Emticicia aquatica</name>
    <dbReference type="NCBI Taxonomy" id="1681835"/>
    <lineage>
        <taxon>Bacteria</taxon>
        <taxon>Pseudomonadati</taxon>
        <taxon>Bacteroidota</taxon>
        <taxon>Cytophagia</taxon>
        <taxon>Cytophagales</taxon>
        <taxon>Leadbetterellaceae</taxon>
        <taxon>Emticicia</taxon>
    </lineage>
</organism>
<accession>A0ABM9AR17</accession>
<comment type="caution">
    <text evidence="2">The sequence shown here is derived from an EMBL/GenBank/DDBJ whole genome shotgun (WGS) entry which is preliminary data.</text>
</comment>
<evidence type="ECO:0008006" key="4">
    <source>
        <dbReference type="Google" id="ProtNLM"/>
    </source>
</evidence>
<dbReference type="EMBL" id="CAKLPY010000002">
    <property type="protein sequence ID" value="CAH0996274.1"/>
    <property type="molecule type" value="Genomic_DNA"/>
</dbReference>
<reference evidence="2" key="1">
    <citation type="submission" date="2021-12" db="EMBL/GenBank/DDBJ databases">
        <authorList>
            <person name="Rodrigo-Torres L."/>
            <person name="Arahal R. D."/>
            <person name="Lucena T."/>
        </authorList>
    </citation>
    <scope>NUCLEOTIDE SEQUENCE</scope>
    <source>
        <strain evidence="2">CECT 8858</strain>
    </source>
</reference>
<evidence type="ECO:0000313" key="3">
    <source>
        <dbReference type="Proteomes" id="UP000837932"/>
    </source>
</evidence>
<dbReference type="RefSeq" id="WP_238806838.1">
    <property type="nucleotide sequence ID" value="NZ_CAKLPY010000002.1"/>
</dbReference>
<keyword evidence="1" id="KW-1133">Transmembrane helix</keyword>
<feature type="transmembrane region" description="Helical" evidence="1">
    <location>
        <begin position="38"/>
        <end position="61"/>
    </location>
</feature>
<evidence type="ECO:0000256" key="1">
    <source>
        <dbReference type="SAM" id="Phobius"/>
    </source>
</evidence>
<feature type="transmembrane region" description="Helical" evidence="1">
    <location>
        <begin position="67"/>
        <end position="86"/>
    </location>
</feature>
<keyword evidence="1" id="KW-0472">Membrane</keyword>
<protein>
    <recommendedName>
        <fullName evidence="4">DoxX family protein</fullName>
    </recommendedName>
</protein>
<gene>
    <name evidence="2" type="ORF">EMA8858_02405</name>
</gene>
<feature type="transmembrane region" description="Helical" evidence="1">
    <location>
        <begin position="6"/>
        <end position="26"/>
    </location>
</feature>
<evidence type="ECO:0000313" key="2">
    <source>
        <dbReference type="EMBL" id="CAH0996274.1"/>
    </source>
</evidence>
<name>A0ABM9AR17_9BACT</name>
<keyword evidence="1" id="KW-0812">Transmembrane</keyword>
<sequence>MNTIVKYGHFLIAIPIAVFGMFHFLIAKNMVGMVPSWLPGGVFWVYFTGIAHLSAAVAIIIGKYTRLAATLLGLMLIIFALTVYLPKVTEGDQMAMFQVLKDLVMAGGCWVYANTQPKE</sequence>
<dbReference type="Proteomes" id="UP000837932">
    <property type="component" value="Unassembled WGS sequence"/>
</dbReference>
<keyword evidence="3" id="KW-1185">Reference proteome</keyword>